<sequence length="450" mass="54169">MNNFMTRSKNGYSYIFPYNERYLKQLVIEVKEDKCYRDEDDKKEMKFVYQSLIDDLLSDREKMPQFPELLWLYELNVVFENTIFGDYLRKMILNEKYYNENRERIKNFLFKIIHTGALEVKEKIKWKILYTCFILIEIYYEYKNVDLSKENNEKIISLIKKCDNGLMVGIDVENKYLSRYAFLLHEMLPKKQNYEEENIEIEIPKRLETSLTIPTIMIEEEEKFITEYFNKSKPVIIKGYVNKWDGYNKWNHKYFYINHGYRNIPVEYGKSYTSEDYYSKVESFCDYLDKKTFNGYLAQHDIFHQIPILRKDVMITSLIFSDTTVNSFDDVDMNIFLGKSSSYSPLHQDPRCNFFCQVYGKKFVRLASNKKYDKENELYCYDSTTTHPNSSRVNVFDIDYNKYPSMKNVIFEDYLMEAGDCLFIPRGYFHSMYGITNSISLSQWFGEKIF</sequence>
<accession>A0A0N4ZE53</accession>
<dbReference type="PANTHER" id="PTHR12461:SF105">
    <property type="entry name" value="HYPOXIA-INDUCIBLE FACTOR 1-ALPHA INHIBITOR"/>
    <property type="match status" value="1"/>
</dbReference>
<dbReference type="InterPro" id="IPR003347">
    <property type="entry name" value="JmjC_dom"/>
</dbReference>
<dbReference type="PANTHER" id="PTHR12461">
    <property type="entry name" value="HYPOXIA-INDUCIBLE FACTOR 1 ALPHA INHIBITOR-RELATED"/>
    <property type="match status" value="1"/>
</dbReference>
<feature type="domain" description="JmjC" evidence="1">
    <location>
        <begin position="295"/>
        <end position="450"/>
    </location>
</feature>
<dbReference type="PROSITE" id="PS51184">
    <property type="entry name" value="JMJC"/>
    <property type="match status" value="1"/>
</dbReference>
<evidence type="ECO:0000313" key="2">
    <source>
        <dbReference type="Proteomes" id="UP000038045"/>
    </source>
</evidence>
<dbReference type="Pfam" id="PF13621">
    <property type="entry name" value="Cupin_8"/>
    <property type="match status" value="1"/>
</dbReference>
<evidence type="ECO:0000313" key="3">
    <source>
        <dbReference type="WBParaSite" id="PTRK_0000588700.1"/>
    </source>
</evidence>
<dbReference type="InterPro" id="IPR041667">
    <property type="entry name" value="Cupin_8"/>
</dbReference>
<dbReference type="AlphaFoldDB" id="A0A0N4ZE53"/>
<evidence type="ECO:0000259" key="1">
    <source>
        <dbReference type="PROSITE" id="PS51184"/>
    </source>
</evidence>
<keyword evidence="2" id="KW-1185">Reference proteome</keyword>
<dbReference type="Gene3D" id="2.60.120.650">
    <property type="entry name" value="Cupin"/>
    <property type="match status" value="1"/>
</dbReference>
<dbReference type="STRING" id="131310.A0A0N4ZE53"/>
<dbReference type="WBParaSite" id="PTRK_0000588700.1">
    <property type="protein sequence ID" value="PTRK_0000588700.1"/>
    <property type="gene ID" value="PTRK_0000588700"/>
</dbReference>
<organism evidence="2 3">
    <name type="scientific">Parastrongyloides trichosuri</name>
    <name type="common">Possum-specific nematode worm</name>
    <dbReference type="NCBI Taxonomy" id="131310"/>
    <lineage>
        <taxon>Eukaryota</taxon>
        <taxon>Metazoa</taxon>
        <taxon>Ecdysozoa</taxon>
        <taxon>Nematoda</taxon>
        <taxon>Chromadorea</taxon>
        <taxon>Rhabditida</taxon>
        <taxon>Tylenchina</taxon>
        <taxon>Panagrolaimomorpha</taxon>
        <taxon>Strongyloidoidea</taxon>
        <taxon>Strongyloididae</taxon>
        <taxon>Parastrongyloides</taxon>
    </lineage>
</organism>
<protein>
    <submittedName>
        <fullName evidence="3">JmjC domain-containing protein</fullName>
    </submittedName>
</protein>
<dbReference type="SUPFAM" id="SSF51197">
    <property type="entry name" value="Clavaminate synthase-like"/>
    <property type="match status" value="1"/>
</dbReference>
<proteinExistence type="predicted"/>
<name>A0A0N4ZE53_PARTI</name>
<reference evidence="3" key="1">
    <citation type="submission" date="2017-02" db="UniProtKB">
        <authorList>
            <consortium name="WormBaseParasite"/>
        </authorList>
    </citation>
    <scope>IDENTIFICATION</scope>
</reference>
<dbReference type="Proteomes" id="UP000038045">
    <property type="component" value="Unplaced"/>
</dbReference>